<keyword evidence="3" id="KW-1185">Reference proteome</keyword>
<dbReference type="EMBL" id="BRXU01000003">
    <property type="protein sequence ID" value="GLC50706.1"/>
    <property type="molecule type" value="Genomic_DNA"/>
</dbReference>
<feature type="compositionally biased region" description="Low complexity" evidence="1">
    <location>
        <begin position="746"/>
        <end position="763"/>
    </location>
</feature>
<protein>
    <recommendedName>
        <fullName evidence="4">Prolyl 4-hydroxylase alpha subunit Fe(2+) 2OG dioxygenase domain-containing protein</fullName>
    </recommendedName>
</protein>
<reference evidence="2 3" key="1">
    <citation type="journal article" date="2023" name="Commun. Biol.">
        <title>Reorganization of the ancestral sex-determining regions during the evolution of trioecy in Pleodorina starrii.</title>
        <authorList>
            <person name="Takahashi K."/>
            <person name="Suzuki S."/>
            <person name="Kawai-Toyooka H."/>
            <person name="Yamamoto K."/>
            <person name="Hamaji T."/>
            <person name="Ootsuki R."/>
            <person name="Yamaguchi H."/>
            <person name="Kawachi M."/>
            <person name="Higashiyama T."/>
            <person name="Nozaki H."/>
        </authorList>
    </citation>
    <scope>NUCLEOTIDE SEQUENCE [LARGE SCALE GENOMIC DNA]</scope>
    <source>
        <strain evidence="2 3">NIES-4479</strain>
    </source>
</reference>
<dbReference type="AlphaFoldDB" id="A0A9W6BFS7"/>
<gene>
    <name evidence="2" type="primary">PLEST006066</name>
    <name evidence="2" type="ORF">PLESTB_000410300</name>
</gene>
<proteinExistence type="predicted"/>
<comment type="caution">
    <text evidence="2">The sequence shown here is derived from an EMBL/GenBank/DDBJ whole genome shotgun (WGS) entry which is preliminary data.</text>
</comment>
<dbReference type="PANTHER" id="PTHR33099:SF7">
    <property type="entry name" value="MYND-TYPE DOMAIN-CONTAINING PROTEIN"/>
    <property type="match status" value="1"/>
</dbReference>
<feature type="region of interest" description="Disordered" evidence="1">
    <location>
        <begin position="721"/>
        <end position="773"/>
    </location>
</feature>
<evidence type="ECO:0008006" key="4">
    <source>
        <dbReference type="Google" id="ProtNLM"/>
    </source>
</evidence>
<evidence type="ECO:0000313" key="2">
    <source>
        <dbReference type="EMBL" id="GLC50706.1"/>
    </source>
</evidence>
<feature type="compositionally biased region" description="Acidic residues" evidence="1">
    <location>
        <begin position="184"/>
        <end position="202"/>
    </location>
</feature>
<feature type="compositionally biased region" description="Gly residues" evidence="1">
    <location>
        <begin position="726"/>
        <end position="738"/>
    </location>
</feature>
<dbReference type="PANTHER" id="PTHR33099">
    <property type="entry name" value="FE2OG DIOXYGENASE DOMAIN-CONTAINING PROTEIN"/>
    <property type="match status" value="1"/>
</dbReference>
<feature type="compositionally biased region" description="Low complexity" evidence="1">
    <location>
        <begin position="317"/>
        <end position="327"/>
    </location>
</feature>
<organism evidence="2 3">
    <name type="scientific">Pleodorina starrii</name>
    <dbReference type="NCBI Taxonomy" id="330485"/>
    <lineage>
        <taxon>Eukaryota</taxon>
        <taxon>Viridiplantae</taxon>
        <taxon>Chlorophyta</taxon>
        <taxon>core chlorophytes</taxon>
        <taxon>Chlorophyceae</taxon>
        <taxon>CS clade</taxon>
        <taxon>Chlamydomonadales</taxon>
        <taxon>Volvocaceae</taxon>
        <taxon>Pleodorina</taxon>
    </lineage>
</organism>
<evidence type="ECO:0000256" key="1">
    <source>
        <dbReference type="SAM" id="MobiDB-lite"/>
    </source>
</evidence>
<accession>A0A9W6BFS7</accession>
<name>A0A9W6BFS7_9CHLO</name>
<dbReference type="Proteomes" id="UP001165080">
    <property type="component" value="Unassembled WGS sequence"/>
</dbReference>
<sequence>MFATLVVQLPVQGGHTGGTLRVTHRGQAFAWDSAADSRSGHLAYAAFYADCEHELTAVTGGLRMTLVYNLVRMAPQESPLPAPRGGRTASLEALGAAVRGWEAAPGAPRMLTIPLEHKYTEANLSFCGLKGRDAAVVTLLAGCEALDVHLALVRKRVRGIPKTDDEWYDSWRAGDWYRSWLDENDEEDEEGEDDSDGDDADAPSDASDTPAMYSVTEEHVDAPKWVPVSGPKIDLRSLAASLDSCLLTGDRLFAKRGGKPDEHELEAYTGNEGPSLDYIYHRAVAVIWPHSRSGAVACAAGFGPATELLEQMMGELQAAQQQQQQQQPRGNPQGHEEVQLVEPEEGEEAQRGQKMAGPQRSDAAQQPEGGEGDGEEAQGRRLVEAQRQAAQLLESVLTMAERSPRETFPMHTFPAGAVATRALRIAAASAKALPGQPGAGAVRRFVVVLARSEGLASPSVVQTLAEAAAAAVADPDLEDAIGELVYCCHARQFKRCLQLVNEPAIPEALRGRIVKTLMEVALGPDFAGMWKSDILLMARLVCEGGPLFQPHQPAFAAAVLARTDKQELLRVLMREPCIACGAAAGAAPVVALVAERLRELQERAARGPPVFSWEMRNARLLVYPQVLDFLRGPEQTKTFKGCFNGIKAARSFAEGFFSGKEPTLGFSGTAVVGGRGKGAHCTITKDTRAFEAEREKYNAMRREIKALQAMAPSLTPASAEKAAAAAGGGKEAAAGGGAEKAKAPRSEGPGAASPAGRPAKAAKQSAGATPGAGLSAAACVGRKVEAVIDLSGAVSD</sequence>
<feature type="region of interest" description="Disordered" evidence="1">
    <location>
        <begin position="315"/>
        <end position="380"/>
    </location>
</feature>
<evidence type="ECO:0000313" key="3">
    <source>
        <dbReference type="Proteomes" id="UP001165080"/>
    </source>
</evidence>
<feature type="region of interest" description="Disordered" evidence="1">
    <location>
        <begin position="184"/>
        <end position="210"/>
    </location>
</feature>